<protein>
    <recommendedName>
        <fullName evidence="10">ABC transporter domain-containing protein</fullName>
    </recommendedName>
</protein>
<evidence type="ECO:0000313" key="11">
    <source>
        <dbReference type="EnsemblMetazoa" id="BGLB012509-PB"/>
    </source>
</evidence>
<keyword evidence="7 9" id="KW-1133">Transmembrane helix</keyword>
<feature type="transmembrane region" description="Helical" evidence="9">
    <location>
        <begin position="473"/>
        <end position="494"/>
    </location>
</feature>
<dbReference type="PROSITE" id="PS00211">
    <property type="entry name" value="ABC_TRANSPORTER_1"/>
    <property type="match status" value="1"/>
</dbReference>
<dbReference type="Pfam" id="PF19055">
    <property type="entry name" value="ABC2_membrane_7"/>
    <property type="match status" value="1"/>
</dbReference>
<dbReference type="InterPro" id="IPR050352">
    <property type="entry name" value="ABCG_transporters"/>
</dbReference>
<gene>
    <name evidence="11" type="primary">106079885</name>
</gene>
<feature type="transmembrane region" description="Helical" evidence="9">
    <location>
        <begin position="501"/>
        <end position="522"/>
    </location>
</feature>
<dbReference type="CDD" id="cd03213">
    <property type="entry name" value="ABCG_EPDR"/>
    <property type="match status" value="1"/>
</dbReference>
<evidence type="ECO:0000256" key="3">
    <source>
        <dbReference type="ARBA" id="ARBA00022448"/>
    </source>
</evidence>
<evidence type="ECO:0000256" key="5">
    <source>
        <dbReference type="ARBA" id="ARBA00022741"/>
    </source>
</evidence>
<name>A0A2C9K3J3_BIOGL</name>
<dbReference type="InterPro" id="IPR003593">
    <property type="entry name" value="AAA+_ATPase"/>
</dbReference>
<evidence type="ECO:0000313" key="12">
    <source>
        <dbReference type="Proteomes" id="UP000076420"/>
    </source>
</evidence>
<feature type="transmembrane region" description="Helical" evidence="9">
    <location>
        <begin position="357"/>
        <end position="376"/>
    </location>
</feature>
<dbReference type="VEuPathDB" id="VectorBase:BGLB012509"/>
<feature type="transmembrane region" description="Helical" evidence="9">
    <location>
        <begin position="388"/>
        <end position="408"/>
    </location>
</feature>
<evidence type="ECO:0000259" key="10">
    <source>
        <dbReference type="PROSITE" id="PS50893"/>
    </source>
</evidence>
<dbReference type="AlphaFoldDB" id="A0A2C9K3J3"/>
<comment type="subcellular location">
    <subcellularLocation>
        <location evidence="1">Membrane</location>
        <topology evidence="1">Multi-pass membrane protein</topology>
    </subcellularLocation>
</comment>
<proteinExistence type="inferred from homology"/>
<dbReference type="KEGG" id="bgt:106079885"/>
<dbReference type="GO" id="GO:0005524">
    <property type="term" value="F:ATP binding"/>
    <property type="evidence" value="ECO:0007669"/>
    <property type="project" value="UniProtKB-KW"/>
</dbReference>
<evidence type="ECO:0000256" key="8">
    <source>
        <dbReference type="ARBA" id="ARBA00023136"/>
    </source>
</evidence>
<dbReference type="Pfam" id="PF00005">
    <property type="entry name" value="ABC_tran"/>
    <property type="match status" value="1"/>
</dbReference>
<dbReference type="InterPro" id="IPR043926">
    <property type="entry name" value="ABCG_dom"/>
</dbReference>
<dbReference type="SMART" id="SM00382">
    <property type="entry name" value="AAA"/>
    <property type="match status" value="1"/>
</dbReference>
<evidence type="ECO:0000256" key="4">
    <source>
        <dbReference type="ARBA" id="ARBA00022692"/>
    </source>
</evidence>
<dbReference type="GO" id="GO:0016887">
    <property type="term" value="F:ATP hydrolysis activity"/>
    <property type="evidence" value="ECO:0007669"/>
    <property type="project" value="InterPro"/>
</dbReference>
<dbReference type="VEuPathDB" id="VectorBase:BGLAX_030770"/>
<evidence type="ECO:0000256" key="7">
    <source>
        <dbReference type="ARBA" id="ARBA00022989"/>
    </source>
</evidence>
<evidence type="ECO:0000256" key="6">
    <source>
        <dbReference type="ARBA" id="ARBA00022840"/>
    </source>
</evidence>
<evidence type="ECO:0000256" key="2">
    <source>
        <dbReference type="ARBA" id="ARBA00005814"/>
    </source>
</evidence>
<keyword evidence="4 9" id="KW-0812">Transmembrane</keyword>
<dbReference type="Proteomes" id="UP000076420">
    <property type="component" value="Unassembled WGS sequence"/>
</dbReference>
<feature type="transmembrane region" description="Helical" evidence="9">
    <location>
        <begin position="420"/>
        <end position="443"/>
    </location>
</feature>
<organism evidence="11 12">
    <name type="scientific">Biomphalaria glabrata</name>
    <name type="common">Bloodfluke planorb</name>
    <name type="synonym">Freshwater snail</name>
    <dbReference type="NCBI Taxonomy" id="6526"/>
    <lineage>
        <taxon>Eukaryota</taxon>
        <taxon>Metazoa</taxon>
        <taxon>Spiralia</taxon>
        <taxon>Lophotrochozoa</taxon>
        <taxon>Mollusca</taxon>
        <taxon>Gastropoda</taxon>
        <taxon>Heterobranchia</taxon>
        <taxon>Euthyneura</taxon>
        <taxon>Panpulmonata</taxon>
        <taxon>Hygrophila</taxon>
        <taxon>Lymnaeoidea</taxon>
        <taxon>Planorbidae</taxon>
        <taxon>Biomphalaria</taxon>
    </lineage>
</organism>
<evidence type="ECO:0000256" key="1">
    <source>
        <dbReference type="ARBA" id="ARBA00004141"/>
    </source>
</evidence>
<accession>A0A2C9K3J3</accession>
<dbReference type="EnsemblMetazoa" id="BGLB012509-RB">
    <property type="protein sequence ID" value="BGLB012509-PB"/>
    <property type="gene ID" value="BGLB012509"/>
</dbReference>
<dbReference type="InterPro" id="IPR017871">
    <property type="entry name" value="ABC_transporter-like_CS"/>
</dbReference>
<keyword evidence="6" id="KW-0067">ATP-binding</keyword>
<dbReference type="GO" id="GO:0005886">
    <property type="term" value="C:plasma membrane"/>
    <property type="evidence" value="ECO:0007669"/>
    <property type="project" value="TreeGrafter"/>
</dbReference>
<dbReference type="SUPFAM" id="SSF52540">
    <property type="entry name" value="P-loop containing nucleoside triphosphate hydrolases"/>
    <property type="match status" value="1"/>
</dbReference>
<comment type="similarity">
    <text evidence="2">Belongs to the ABC transporter superfamily. ABCG family. Eye pigment precursor importer (TC 3.A.1.204) subfamily.</text>
</comment>
<keyword evidence="8 9" id="KW-0472">Membrane</keyword>
<dbReference type="InterPro" id="IPR027417">
    <property type="entry name" value="P-loop_NTPase"/>
</dbReference>
<feature type="transmembrane region" description="Helical" evidence="9">
    <location>
        <begin position="528"/>
        <end position="550"/>
    </location>
</feature>
<dbReference type="Gene3D" id="3.40.50.300">
    <property type="entry name" value="P-loop containing nucleotide triphosphate hydrolases"/>
    <property type="match status" value="1"/>
</dbReference>
<feature type="domain" description="ABC transporter" evidence="10">
    <location>
        <begin position="80"/>
        <end position="324"/>
    </location>
</feature>
<dbReference type="InterPro" id="IPR013525">
    <property type="entry name" value="ABC2_TM"/>
</dbReference>
<dbReference type="PROSITE" id="PS50893">
    <property type="entry name" value="ABC_TRANSPORTER_2"/>
    <property type="match status" value="1"/>
</dbReference>
<dbReference type="InterPro" id="IPR003439">
    <property type="entry name" value="ABC_transporter-like_ATP-bd"/>
</dbReference>
<keyword evidence="3" id="KW-0813">Transport</keyword>
<dbReference type="GO" id="GO:0140359">
    <property type="term" value="F:ABC-type transporter activity"/>
    <property type="evidence" value="ECO:0007669"/>
    <property type="project" value="InterPro"/>
</dbReference>
<dbReference type="PANTHER" id="PTHR48041">
    <property type="entry name" value="ABC TRANSPORTER G FAMILY MEMBER 28"/>
    <property type="match status" value="1"/>
</dbReference>
<dbReference type="STRING" id="6526.A0A2C9K3J3"/>
<evidence type="ECO:0000256" key="9">
    <source>
        <dbReference type="SAM" id="Phobius"/>
    </source>
</evidence>
<dbReference type="Pfam" id="PF01061">
    <property type="entry name" value="ABC2_membrane"/>
    <property type="match status" value="1"/>
</dbReference>
<dbReference type="PANTHER" id="PTHR48041:SF139">
    <property type="entry name" value="PROTEIN SCARLET"/>
    <property type="match status" value="1"/>
</dbReference>
<keyword evidence="5" id="KW-0547">Nucleotide-binding</keyword>
<sequence>MSPLYYFGQFRQGDSPVHVTVPEVKQTFEDADDKDDEDVWVLATDPKVCTQQTGRCQGQEKIHPICLSWQNVNVSVRVPVKKQCCTRGSRKTLEKPILTDVSGLVQPGTLVAILGASGAGKSTLLNVLTSRNTNNYILSGDIRVNGWQIGRCIQGISAYVQQDDLFITTLTVREQLQFRALLRMDKKLDKESRLQRVEEVIREMGLTKCANNTIGDPGGTKKCISGGERKRLSFASEALTNPPIFFCDEPTSGLDSFMAQSIVTTLQKMASKGRIILCTIHQPSSEVFSMFDQILLLAEGRSAFMGTRKAAMDFFERLSYPCPNNYNPADHFILTLAIVPGHEDVSRRRTHVSFTRLVVLLLYEVSWLTQFRYLFWRSWISMFRDDNLTRVRFMQALTLAIVLGLIYLQQTVDQKGIMSLNGAIFLLITHTSFCNIFAVVTTFPSELYIFLREYGTGLYRVDTYYLTKSLAEVPLVIVTTILFVAITYWMIGLYSSLESYLVANGVLMLVGTNAISLGYFVSTICGSVTISLAVAPPLLIPFMLFGGLFVNTAQKFCNPNIKLMRVTLMSYRSPREFPQHYTFVTPLDLFPVSTTEGGQDDRAAINVSLLTPKLVHLVSACPNVSVPLAEPNQTQTFQTAYPQCLYRSGKDVLEYTTFSE</sequence>
<reference evidence="11" key="1">
    <citation type="submission" date="2020-05" db="UniProtKB">
        <authorList>
            <consortium name="EnsemblMetazoa"/>
        </authorList>
    </citation>
    <scope>IDENTIFICATION</scope>
    <source>
        <strain evidence="11">BB02</strain>
    </source>
</reference>